<dbReference type="InterPro" id="IPR052741">
    <property type="entry name" value="Mitochondrial_HTD2"/>
</dbReference>
<reference evidence="2 3" key="1">
    <citation type="journal article" date="2014" name="PLoS ONE">
        <title>De novo Genome Assembly of the Fungal Plant Pathogen Pyrenophora semeniperda.</title>
        <authorList>
            <person name="Soliai M.M."/>
            <person name="Meyer S.E."/>
            <person name="Udall J.A."/>
            <person name="Elzinga D.E."/>
            <person name="Hermansen R.A."/>
            <person name="Bodily P.M."/>
            <person name="Hart A.A."/>
            <person name="Coleman C.E."/>
        </authorList>
    </citation>
    <scope>NUCLEOTIDE SEQUENCE [LARGE SCALE GENOMIC DNA]</scope>
    <source>
        <strain evidence="2 3">CCB06</strain>
        <tissue evidence="2">Mycelium</tissue>
    </source>
</reference>
<protein>
    <submittedName>
        <fullName evidence="2">Mesaconyl-C4 hydratase</fullName>
    </submittedName>
</protein>
<name>A0A3M7M5N2_9PLEO</name>
<feature type="compositionally biased region" description="Polar residues" evidence="1">
    <location>
        <begin position="410"/>
        <end position="425"/>
    </location>
</feature>
<sequence>MDATSPLPMLLRTRWTRQIGSTLPRRTPWRSTPVRCYASKNSEESLLWFKELRAEMLRRPLIYLPEHINATREDQLCQTLRGILPPHFCHAPKGKEIIPVGHHLIWFNPATPTNELLPDGTDTLHSPGHPWVRRLWAGGAIRVRPEEYYHRFGGFANETPMLGVEEISEVKLHGEGDDAKIFVTIERHFVRQATVEERYFAKHGLLGRTHTARSNIFKYFADQLLADRVHKRERWGEAALQEQRTLVFLKKHNNPQISQTLPTKYLSPPNSECDFSQVVHPNRTLLFRFSALTFNAHRIHLDPDYARNVEGHRNLLVHGPLSLTLLLQVFNAYLAEHTDGVQAVVSIEYRNIAPLYCDERMRICGSRKKTVLNGAVYDVWIEGPTGGVAVRGTIYTCVRRGNPEAIQTAIQNGSPFKTENESTFETENKSPFKMESPSKTESPFRSKLRFNPIKTEESPQENSSSENSPTPRGLSFVRLQDPRLRGRMASALNGLDRLEKKNIKAQRNLLFKDAENTIGEEEKALKYQKLLETLEAEEKATENEKVTIAARRERERFKNIAKKQLKATERALSKLSKLNTSPDARDPAELQTTSEVGQQQPPSQQPQGKKETLPKTSPLSMKKLPFSTKI</sequence>
<proteinExistence type="predicted"/>
<dbReference type="GO" id="GO:0019171">
    <property type="term" value="F:(3R)-hydroxyacyl-[acyl-carrier-protein] dehydratase activity"/>
    <property type="evidence" value="ECO:0007669"/>
    <property type="project" value="TreeGrafter"/>
</dbReference>
<gene>
    <name evidence="2" type="ORF">GMOD_00010315</name>
</gene>
<feature type="region of interest" description="Disordered" evidence="1">
    <location>
        <begin position="572"/>
        <end position="630"/>
    </location>
</feature>
<evidence type="ECO:0000313" key="2">
    <source>
        <dbReference type="EMBL" id="RMZ69734.1"/>
    </source>
</evidence>
<dbReference type="EMBL" id="KE747821">
    <property type="protein sequence ID" value="RMZ69734.1"/>
    <property type="molecule type" value="Genomic_DNA"/>
</dbReference>
<dbReference type="PANTHER" id="PTHR28152:SF1">
    <property type="entry name" value="HYDROXYACYL-THIOESTER DEHYDRATASE TYPE 2, MITOCHONDRIAL"/>
    <property type="match status" value="1"/>
</dbReference>
<dbReference type="PANTHER" id="PTHR28152">
    <property type="entry name" value="HYDROXYACYL-THIOESTER DEHYDRATASE TYPE 2, MITOCHONDRIAL"/>
    <property type="match status" value="1"/>
</dbReference>
<feature type="compositionally biased region" description="Low complexity" evidence="1">
    <location>
        <begin position="460"/>
        <end position="469"/>
    </location>
</feature>
<dbReference type="Gene3D" id="3.10.129.10">
    <property type="entry name" value="Hotdog Thioesterase"/>
    <property type="match status" value="1"/>
</dbReference>
<dbReference type="AlphaFoldDB" id="A0A3M7M5N2"/>
<dbReference type="OrthoDB" id="3257538at2759"/>
<organism evidence="2 3">
    <name type="scientific">Pyrenophora seminiperda CCB06</name>
    <dbReference type="NCBI Taxonomy" id="1302712"/>
    <lineage>
        <taxon>Eukaryota</taxon>
        <taxon>Fungi</taxon>
        <taxon>Dikarya</taxon>
        <taxon>Ascomycota</taxon>
        <taxon>Pezizomycotina</taxon>
        <taxon>Dothideomycetes</taxon>
        <taxon>Pleosporomycetidae</taxon>
        <taxon>Pleosporales</taxon>
        <taxon>Pleosporineae</taxon>
        <taxon>Pleosporaceae</taxon>
        <taxon>Pyrenophora</taxon>
    </lineage>
</organism>
<evidence type="ECO:0000256" key="1">
    <source>
        <dbReference type="SAM" id="MobiDB-lite"/>
    </source>
</evidence>
<feature type="compositionally biased region" description="Basic and acidic residues" evidence="1">
    <location>
        <begin position="426"/>
        <end position="444"/>
    </location>
</feature>
<dbReference type="InterPro" id="IPR029069">
    <property type="entry name" value="HotDog_dom_sf"/>
</dbReference>
<accession>A0A3M7M5N2</accession>
<dbReference type="GO" id="GO:0005739">
    <property type="term" value="C:mitochondrion"/>
    <property type="evidence" value="ECO:0007669"/>
    <property type="project" value="TreeGrafter"/>
</dbReference>
<keyword evidence="3" id="KW-1185">Reference proteome</keyword>
<dbReference type="SUPFAM" id="SSF54637">
    <property type="entry name" value="Thioesterase/thiol ester dehydrase-isomerase"/>
    <property type="match status" value="1"/>
</dbReference>
<evidence type="ECO:0000313" key="3">
    <source>
        <dbReference type="Proteomes" id="UP000265663"/>
    </source>
</evidence>
<feature type="region of interest" description="Disordered" evidence="1">
    <location>
        <begin position="410"/>
        <end position="481"/>
    </location>
</feature>
<dbReference type="Proteomes" id="UP000265663">
    <property type="component" value="Unassembled WGS sequence"/>
</dbReference>
<feature type="compositionally biased region" description="Low complexity" evidence="1">
    <location>
        <begin position="598"/>
        <end position="607"/>
    </location>
</feature>